<dbReference type="Pfam" id="PF00126">
    <property type="entry name" value="HTH_1"/>
    <property type="match status" value="1"/>
</dbReference>
<dbReference type="Gene3D" id="3.40.190.10">
    <property type="entry name" value="Periplasmic binding protein-like II"/>
    <property type="match status" value="2"/>
</dbReference>
<evidence type="ECO:0000259" key="5">
    <source>
        <dbReference type="PROSITE" id="PS50931"/>
    </source>
</evidence>
<dbReference type="PANTHER" id="PTHR30346">
    <property type="entry name" value="TRANSCRIPTIONAL DUAL REGULATOR HCAR-RELATED"/>
    <property type="match status" value="1"/>
</dbReference>
<dbReference type="InterPro" id="IPR036390">
    <property type="entry name" value="WH_DNA-bd_sf"/>
</dbReference>
<dbReference type="PROSITE" id="PS50931">
    <property type="entry name" value="HTH_LYSR"/>
    <property type="match status" value="1"/>
</dbReference>
<name>A0A3P4B1A2_9BURK</name>
<dbReference type="GO" id="GO:0032993">
    <property type="term" value="C:protein-DNA complex"/>
    <property type="evidence" value="ECO:0007669"/>
    <property type="project" value="TreeGrafter"/>
</dbReference>
<keyword evidence="3" id="KW-0238">DNA-binding</keyword>
<dbReference type="PRINTS" id="PR00039">
    <property type="entry name" value="HTHLYSR"/>
</dbReference>
<keyword evidence="4" id="KW-0804">Transcription</keyword>
<accession>A0A3P4B1A2</accession>
<keyword evidence="2" id="KW-0805">Transcription regulation</keyword>
<feature type="domain" description="HTH lysR-type" evidence="5">
    <location>
        <begin position="1"/>
        <end position="58"/>
    </location>
</feature>
<dbReference type="AlphaFoldDB" id="A0A3P4B1A2"/>
<dbReference type="Proteomes" id="UP000277294">
    <property type="component" value="Unassembled WGS sequence"/>
</dbReference>
<proteinExistence type="inferred from homology"/>
<comment type="similarity">
    <text evidence="1">Belongs to the LysR transcriptional regulatory family.</text>
</comment>
<evidence type="ECO:0000313" key="7">
    <source>
        <dbReference type="Proteomes" id="UP000277294"/>
    </source>
</evidence>
<dbReference type="GO" id="GO:0003677">
    <property type="term" value="F:DNA binding"/>
    <property type="evidence" value="ECO:0007669"/>
    <property type="project" value="UniProtKB-KW"/>
</dbReference>
<evidence type="ECO:0000256" key="2">
    <source>
        <dbReference type="ARBA" id="ARBA00023015"/>
    </source>
</evidence>
<protein>
    <submittedName>
        <fullName evidence="6">HTH-type transcriptional regulator BenM</fullName>
    </submittedName>
</protein>
<sequence>MEMRQLKYFVVLAEELHFHRAAARLSISQPPLSSAIKHMEAELDTLLFERNTKTVALTAAGRALYPQAVRTLAQFDLACTVARRTGSGVLGQLRVGYTGGMLLRGAPQMVREFESVLPGVEVSLCEMASAAQADAIAHRQLSGGFLHAMVVPPELDFITLQREPFVCCLHASHPLASRRRISLRQLAGEPWIIFPRHISPSYFDAVIALTTAAGFSPQIRHEVTHWVSAVMLVAQKSGVAVVPQAFAMSRLGDVRYLAIQETASQSLAHFVWRKDDDDPVLQRFTRHVRDWKPAIRVRSATTGRSSAG</sequence>
<dbReference type="FunFam" id="1.10.10.10:FF:000001">
    <property type="entry name" value="LysR family transcriptional regulator"/>
    <property type="match status" value="1"/>
</dbReference>
<evidence type="ECO:0000256" key="4">
    <source>
        <dbReference type="ARBA" id="ARBA00023163"/>
    </source>
</evidence>
<dbReference type="EMBL" id="UWPJ01000017">
    <property type="protein sequence ID" value="VCU70073.1"/>
    <property type="molecule type" value="Genomic_DNA"/>
</dbReference>
<dbReference type="PANTHER" id="PTHR30346:SF0">
    <property type="entry name" value="HCA OPERON TRANSCRIPTIONAL ACTIVATOR HCAR"/>
    <property type="match status" value="1"/>
</dbReference>
<evidence type="ECO:0000256" key="1">
    <source>
        <dbReference type="ARBA" id="ARBA00009437"/>
    </source>
</evidence>
<dbReference type="InterPro" id="IPR005119">
    <property type="entry name" value="LysR_subst-bd"/>
</dbReference>
<keyword evidence="7" id="KW-1185">Reference proteome</keyword>
<evidence type="ECO:0000313" key="6">
    <source>
        <dbReference type="EMBL" id="VCU70073.1"/>
    </source>
</evidence>
<dbReference type="Pfam" id="PF03466">
    <property type="entry name" value="LysR_substrate"/>
    <property type="match status" value="1"/>
</dbReference>
<dbReference type="InterPro" id="IPR000847">
    <property type="entry name" value="LysR_HTH_N"/>
</dbReference>
<gene>
    <name evidence="6" type="primary">benM_3</name>
    <name evidence="6" type="ORF">PIGHUM_02140</name>
</gene>
<dbReference type="InterPro" id="IPR036388">
    <property type="entry name" value="WH-like_DNA-bd_sf"/>
</dbReference>
<dbReference type="GO" id="GO:0003700">
    <property type="term" value="F:DNA-binding transcription factor activity"/>
    <property type="evidence" value="ECO:0007669"/>
    <property type="project" value="InterPro"/>
</dbReference>
<dbReference type="OrthoDB" id="9157176at2"/>
<reference evidence="6 7" key="1">
    <citation type="submission" date="2018-10" db="EMBL/GenBank/DDBJ databases">
        <authorList>
            <person name="Criscuolo A."/>
        </authorList>
    </citation>
    <scope>NUCLEOTIDE SEQUENCE [LARGE SCALE GENOMIC DNA]</scope>
    <source>
        <strain evidence="6">DnA1</strain>
    </source>
</reference>
<dbReference type="RefSeq" id="WP_124079587.1">
    <property type="nucleotide sequence ID" value="NZ_UWPJ01000017.1"/>
</dbReference>
<dbReference type="SUPFAM" id="SSF53850">
    <property type="entry name" value="Periplasmic binding protein-like II"/>
    <property type="match status" value="1"/>
</dbReference>
<organism evidence="6 7">
    <name type="scientific">Pigmentiphaga humi</name>
    <dbReference type="NCBI Taxonomy" id="2478468"/>
    <lineage>
        <taxon>Bacteria</taxon>
        <taxon>Pseudomonadati</taxon>
        <taxon>Pseudomonadota</taxon>
        <taxon>Betaproteobacteria</taxon>
        <taxon>Burkholderiales</taxon>
        <taxon>Alcaligenaceae</taxon>
        <taxon>Pigmentiphaga</taxon>
    </lineage>
</organism>
<dbReference type="Gene3D" id="1.10.10.10">
    <property type="entry name" value="Winged helix-like DNA-binding domain superfamily/Winged helix DNA-binding domain"/>
    <property type="match status" value="1"/>
</dbReference>
<dbReference type="SUPFAM" id="SSF46785">
    <property type="entry name" value="Winged helix' DNA-binding domain"/>
    <property type="match status" value="1"/>
</dbReference>
<evidence type="ECO:0000256" key="3">
    <source>
        <dbReference type="ARBA" id="ARBA00023125"/>
    </source>
</evidence>